<keyword evidence="3" id="KW-1185">Reference proteome</keyword>
<evidence type="ECO:0000256" key="1">
    <source>
        <dbReference type="SAM" id="MobiDB-lite"/>
    </source>
</evidence>
<feature type="region of interest" description="Disordered" evidence="1">
    <location>
        <begin position="68"/>
        <end position="111"/>
    </location>
</feature>
<comment type="caution">
    <text evidence="2">The sequence shown here is derived from an EMBL/GenBank/DDBJ whole genome shotgun (WGS) entry which is preliminary data.</text>
</comment>
<protein>
    <submittedName>
        <fullName evidence="2">Uncharacterized protein</fullName>
    </submittedName>
</protein>
<sequence>MHKEKNNRKKGCKIDFVCYCYEFPRCVFKEKRKIGRQEEPRLPFYVGTSPPVVTDLCALQIPKSNLYSHSHVKEELNEGNKKWDDDDNDDEEEEDEGGGRSGGGKKVGENV</sequence>
<name>A0ABR1AIZ8_POLSC</name>
<proteinExistence type="predicted"/>
<feature type="compositionally biased region" description="Acidic residues" evidence="1">
    <location>
        <begin position="85"/>
        <end position="96"/>
    </location>
</feature>
<accession>A0ABR1AIZ8</accession>
<gene>
    <name evidence="2" type="ORF">RUM44_006734</name>
</gene>
<evidence type="ECO:0000313" key="3">
    <source>
        <dbReference type="Proteomes" id="UP001359485"/>
    </source>
</evidence>
<dbReference type="Proteomes" id="UP001359485">
    <property type="component" value="Unassembled WGS sequence"/>
</dbReference>
<dbReference type="EMBL" id="JAWJWF010000048">
    <property type="protein sequence ID" value="KAK6620333.1"/>
    <property type="molecule type" value="Genomic_DNA"/>
</dbReference>
<organism evidence="2 3">
    <name type="scientific">Polyplax serrata</name>
    <name type="common">Common mouse louse</name>
    <dbReference type="NCBI Taxonomy" id="468196"/>
    <lineage>
        <taxon>Eukaryota</taxon>
        <taxon>Metazoa</taxon>
        <taxon>Ecdysozoa</taxon>
        <taxon>Arthropoda</taxon>
        <taxon>Hexapoda</taxon>
        <taxon>Insecta</taxon>
        <taxon>Pterygota</taxon>
        <taxon>Neoptera</taxon>
        <taxon>Paraneoptera</taxon>
        <taxon>Psocodea</taxon>
        <taxon>Troctomorpha</taxon>
        <taxon>Phthiraptera</taxon>
        <taxon>Anoplura</taxon>
        <taxon>Polyplacidae</taxon>
        <taxon>Polyplax</taxon>
    </lineage>
</organism>
<evidence type="ECO:0000313" key="2">
    <source>
        <dbReference type="EMBL" id="KAK6620333.1"/>
    </source>
</evidence>
<reference evidence="2 3" key="1">
    <citation type="submission" date="2023-09" db="EMBL/GenBank/DDBJ databases">
        <title>Genomes of two closely related lineages of the louse Polyplax serrata with different host specificities.</title>
        <authorList>
            <person name="Martinu J."/>
            <person name="Tarabai H."/>
            <person name="Stefka J."/>
            <person name="Hypsa V."/>
        </authorList>
    </citation>
    <scope>NUCLEOTIDE SEQUENCE [LARGE SCALE GENOMIC DNA]</scope>
    <source>
        <strain evidence="2">98ZLc_SE</strain>
    </source>
</reference>
<feature type="compositionally biased region" description="Basic and acidic residues" evidence="1">
    <location>
        <begin position="71"/>
        <end position="84"/>
    </location>
</feature>